<dbReference type="Proteomes" id="UP001066276">
    <property type="component" value="Chromosome 6"/>
</dbReference>
<protein>
    <submittedName>
        <fullName evidence="2">Uncharacterized protein</fullName>
    </submittedName>
</protein>
<name>A0AAV7Q4C6_PLEWA</name>
<accession>A0AAV7Q4C6</accession>
<dbReference type="EMBL" id="JANPWB010000010">
    <property type="protein sequence ID" value="KAJ1135441.1"/>
    <property type="molecule type" value="Genomic_DNA"/>
</dbReference>
<dbReference type="AlphaFoldDB" id="A0AAV7Q4C6"/>
<organism evidence="2 3">
    <name type="scientific">Pleurodeles waltl</name>
    <name type="common">Iberian ribbed newt</name>
    <dbReference type="NCBI Taxonomy" id="8319"/>
    <lineage>
        <taxon>Eukaryota</taxon>
        <taxon>Metazoa</taxon>
        <taxon>Chordata</taxon>
        <taxon>Craniata</taxon>
        <taxon>Vertebrata</taxon>
        <taxon>Euteleostomi</taxon>
        <taxon>Amphibia</taxon>
        <taxon>Batrachia</taxon>
        <taxon>Caudata</taxon>
        <taxon>Salamandroidea</taxon>
        <taxon>Salamandridae</taxon>
        <taxon>Pleurodelinae</taxon>
        <taxon>Pleurodeles</taxon>
    </lineage>
</organism>
<proteinExistence type="predicted"/>
<sequence length="109" mass="11112">MSRTTASTQEERGSEGSAAFPGSAAAALPAMNQAGWKGSVTLLGSRCSFRKDKAAKQMEPSLAACEQCGGHTGAAWSRPKVAHTLRGITSPSGSSLFLLGIISSLTSAL</sequence>
<reference evidence="2" key="1">
    <citation type="journal article" date="2022" name="bioRxiv">
        <title>Sequencing and chromosome-scale assembly of the giantPleurodeles waltlgenome.</title>
        <authorList>
            <person name="Brown T."/>
            <person name="Elewa A."/>
            <person name="Iarovenko S."/>
            <person name="Subramanian E."/>
            <person name="Araus A.J."/>
            <person name="Petzold A."/>
            <person name="Susuki M."/>
            <person name="Suzuki K.-i.T."/>
            <person name="Hayashi T."/>
            <person name="Toyoda A."/>
            <person name="Oliveira C."/>
            <person name="Osipova E."/>
            <person name="Leigh N.D."/>
            <person name="Simon A."/>
            <person name="Yun M.H."/>
        </authorList>
    </citation>
    <scope>NUCLEOTIDE SEQUENCE</scope>
    <source>
        <strain evidence="2">20211129_DDA</strain>
        <tissue evidence="2">Liver</tissue>
    </source>
</reference>
<evidence type="ECO:0000256" key="1">
    <source>
        <dbReference type="SAM" id="MobiDB-lite"/>
    </source>
</evidence>
<evidence type="ECO:0000313" key="2">
    <source>
        <dbReference type="EMBL" id="KAJ1135441.1"/>
    </source>
</evidence>
<evidence type="ECO:0000313" key="3">
    <source>
        <dbReference type="Proteomes" id="UP001066276"/>
    </source>
</evidence>
<gene>
    <name evidence="2" type="ORF">NDU88_001881</name>
</gene>
<comment type="caution">
    <text evidence="2">The sequence shown here is derived from an EMBL/GenBank/DDBJ whole genome shotgun (WGS) entry which is preliminary data.</text>
</comment>
<feature type="region of interest" description="Disordered" evidence="1">
    <location>
        <begin position="1"/>
        <end position="22"/>
    </location>
</feature>
<keyword evidence="3" id="KW-1185">Reference proteome</keyword>